<dbReference type="Gene3D" id="3.40.50.300">
    <property type="entry name" value="P-loop containing nucleotide triphosphate hydrolases"/>
    <property type="match status" value="2"/>
</dbReference>
<dbReference type="InterPro" id="IPR045063">
    <property type="entry name" value="Dynamin_N"/>
</dbReference>
<feature type="domain" description="Dynamin N-terminal" evidence="8">
    <location>
        <begin position="47"/>
        <end position="200"/>
    </location>
</feature>
<dbReference type="Proteomes" id="UP000244240">
    <property type="component" value="Unassembled WGS sequence"/>
</dbReference>
<evidence type="ECO:0000256" key="3">
    <source>
        <dbReference type="ARBA" id="ARBA00022801"/>
    </source>
</evidence>
<keyword evidence="6" id="KW-0175">Coiled coil</keyword>
<dbReference type="PANTHER" id="PTHR10465:SF0">
    <property type="entry name" value="SARCALUMENIN"/>
    <property type="match status" value="1"/>
</dbReference>
<dbReference type="InterPro" id="IPR027094">
    <property type="entry name" value="Mitofusin_fam"/>
</dbReference>
<reference evidence="9 10" key="1">
    <citation type="submission" date="2018-04" db="EMBL/GenBank/DDBJ databases">
        <title>Genomic Encyclopedia of Archaeal and Bacterial Type Strains, Phase II (KMG-II): from individual species to whole genera.</title>
        <authorList>
            <person name="Goeker M."/>
        </authorList>
    </citation>
    <scope>NUCLEOTIDE SEQUENCE [LARGE SCALE GENOMIC DNA]</scope>
    <source>
        <strain evidence="9 10">DSM 45787</strain>
    </source>
</reference>
<dbReference type="EMBL" id="QBKR01000002">
    <property type="protein sequence ID" value="PTX64536.1"/>
    <property type="molecule type" value="Genomic_DNA"/>
</dbReference>
<name>A0A2T6C8D2_9BACL</name>
<evidence type="ECO:0000256" key="2">
    <source>
        <dbReference type="ARBA" id="ARBA00022741"/>
    </source>
</evidence>
<dbReference type="GO" id="GO:0003924">
    <property type="term" value="F:GTPase activity"/>
    <property type="evidence" value="ECO:0007669"/>
    <property type="project" value="InterPro"/>
</dbReference>
<feature type="domain" description="Dynamin N-terminal" evidence="8">
    <location>
        <begin position="629"/>
        <end position="854"/>
    </location>
</feature>
<evidence type="ECO:0000313" key="10">
    <source>
        <dbReference type="Proteomes" id="UP000244240"/>
    </source>
</evidence>
<dbReference type="SUPFAM" id="SSF52540">
    <property type="entry name" value="P-loop containing nucleoside triphosphate hydrolases"/>
    <property type="match status" value="2"/>
</dbReference>
<protein>
    <submittedName>
        <fullName evidence="9">Dynamin family protein</fullName>
    </submittedName>
</protein>
<evidence type="ECO:0000256" key="5">
    <source>
        <dbReference type="ARBA" id="ARBA00023136"/>
    </source>
</evidence>
<keyword evidence="3" id="KW-0378">Hydrolase</keyword>
<keyword evidence="2" id="KW-0547">Nucleotide-binding</keyword>
<dbReference type="Pfam" id="PF00350">
    <property type="entry name" value="Dynamin_N"/>
    <property type="match status" value="2"/>
</dbReference>
<feature type="coiled-coil region" evidence="6">
    <location>
        <begin position="247"/>
        <end position="274"/>
    </location>
</feature>
<accession>A0A2T6C8D2</accession>
<gene>
    <name evidence="9" type="ORF">C8P63_10229</name>
</gene>
<feature type="coiled-coil region" evidence="6">
    <location>
        <begin position="306"/>
        <end position="340"/>
    </location>
</feature>
<comment type="subcellular location">
    <subcellularLocation>
        <location evidence="1">Membrane</location>
    </subcellularLocation>
</comment>
<evidence type="ECO:0000259" key="8">
    <source>
        <dbReference type="Pfam" id="PF00350"/>
    </source>
</evidence>
<evidence type="ECO:0000256" key="4">
    <source>
        <dbReference type="ARBA" id="ARBA00023134"/>
    </source>
</evidence>
<dbReference type="RefSeq" id="WP_146172085.1">
    <property type="nucleotide sequence ID" value="NZ_QBKR01000002.1"/>
</dbReference>
<dbReference type="OrthoDB" id="5477114at2"/>
<dbReference type="AlphaFoldDB" id="A0A2T6C8D2"/>
<proteinExistence type="predicted"/>
<feature type="coiled-coil region" evidence="6">
    <location>
        <begin position="932"/>
        <end position="959"/>
    </location>
</feature>
<feature type="region of interest" description="Disordered" evidence="7">
    <location>
        <begin position="547"/>
        <end position="588"/>
    </location>
</feature>
<comment type="caution">
    <text evidence="9">The sequence shown here is derived from an EMBL/GenBank/DDBJ whole genome shotgun (WGS) entry which is preliminary data.</text>
</comment>
<evidence type="ECO:0000256" key="7">
    <source>
        <dbReference type="SAM" id="MobiDB-lite"/>
    </source>
</evidence>
<organism evidence="9 10">
    <name type="scientific">Melghirimyces profundicolus</name>
    <dbReference type="NCBI Taxonomy" id="1242148"/>
    <lineage>
        <taxon>Bacteria</taxon>
        <taxon>Bacillati</taxon>
        <taxon>Bacillota</taxon>
        <taxon>Bacilli</taxon>
        <taxon>Bacillales</taxon>
        <taxon>Thermoactinomycetaceae</taxon>
        <taxon>Melghirimyces</taxon>
    </lineage>
</organism>
<evidence type="ECO:0000256" key="1">
    <source>
        <dbReference type="ARBA" id="ARBA00004370"/>
    </source>
</evidence>
<dbReference type="CDD" id="cd09912">
    <property type="entry name" value="DLP_2"/>
    <property type="match status" value="2"/>
</dbReference>
<dbReference type="GO" id="GO:0005525">
    <property type="term" value="F:GTP binding"/>
    <property type="evidence" value="ECO:0007669"/>
    <property type="project" value="UniProtKB-KW"/>
</dbReference>
<dbReference type="GO" id="GO:0016020">
    <property type="term" value="C:membrane"/>
    <property type="evidence" value="ECO:0007669"/>
    <property type="project" value="UniProtKB-SubCell"/>
</dbReference>
<dbReference type="InterPro" id="IPR027417">
    <property type="entry name" value="P-loop_NTPase"/>
</dbReference>
<evidence type="ECO:0000256" key="6">
    <source>
        <dbReference type="SAM" id="Coils"/>
    </source>
</evidence>
<feature type="compositionally biased region" description="Basic and acidic residues" evidence="7">
    <location>
        <begin position="574"/>
        <end position="588"/>
    </location>
</feature>
<sequence>MPQTLISEMYHRLAEIHRLMESRKDTVRRDRIQDLIRKDREKEFSMAFCGHFSAGKSTLLNRLYGENLLPTSPVPTSANVVRVRPGEHRVVLTLVSGKKKIYRGPYTEEDLKALCQNGDEVTAVDVYRPDAPFPKGVALLDTPGVDSTDEAHQRVTESALHLADAIFYVMDYNHVQSEGNLRFLRRMKERNKRIFPVINQIDKHREEELSFHRFRERVEETFRAWGLDPDPVFYTSIREPEHPHNQMPRLKAQVDELIRDREALLKESLSLEAEYLIREHLSHLKEQKRNTIEEITDGLEEPLPPLEELDREYAEWKERREGLDREIREVEREFRNGLEDLLHNAYLMSYENRERARRYLETELTKFRVGWFLSKGKTKKEREERFRDFYEKLKQTVDTQLDFHVKQYLIGFLKQQGIHTEERAEAVYGLESPFRPELLKETIKEGAGMTGDYLLKYTGDLAGRIKQGYSRQAQALFDSYVKILKEQTEARREEAEDRIRKLETLRKKAAEVDRLHKEHSDWEENLRLILDGTRAPEIRTEPDVFWEEEPEETGSIFPNEERSGEAGPGVEKPGTVKEPDPSKSVERTREALRCLREAESAMKDIKALRSIGDDLAGKRKRVENRRFTVALFGAFSAGKSSFANAWLGREVLPVSPNPTTAAINRITAPEGDYGHGDVLIHFKSEAGLLEELREAFGRFGKSADSLRAAVQDIGELLSVSDPDPAQQTVFPFLRAVREGYDELSEMLGQTRRFPLKAFGSFAARESRSCLVEMAELFYDCPLTRRGVTLVDTPGADSIHARHTEVAFRYIKEADAILFVTYYNHAFSRADREFLIQLGRVKDAFSMDKMFFIMNAADLAASDQERAEVSAYLRDQLLQYGIRHPRMFAVSSLKALKEGEEKDRIAPPAGSGMKAFREAFTEFLEVDLMSVSLHGMEADLRRADAVLKRLAKEVRQGNEEKRRKMDVYGREKKEVLSFLSEVDPRSDEQALSQEIEELFYYVKQRLFLRYNDVFTEIFHPSALKGVHAKKRLYSCIREMIEFLRQDLMQELRATSLRVERWFSGRLERVQASVRKECLRWNDSLSLAEFPGEAPEPPEWKEPFPSLDPEAFKKAANLFKNSRDFFEKNGKLRMREAMKTELEPAVDRYLREEQSRWIPHYVRAWREEAEALKRKMADDVLRHYDHVLEALSDQADPLVYERTGKFLADRIEELEQHLRS</sequence>
<keyword evidence="4" id="KW-0342">GTP-binding</keyword>
<keyword evidence="5" id="KW-0472">Membrane</keyword>
<evidence type="ECO:0000313" key="9">
    <source>
        <dbReference type="EMBL" id="PTX64536.1"/>
    </source>
</evidence>
<feature type="coiled-coil region" evidence="6">
    <location>
        <begin position="485"/>
        <end position="525"/>
    </location>
</feature>
<dbReference type="PANTHER" id="PTHR10465">
    <property type="entry name" value="TRANSMEMBRANE GTPASE FZO1"/>
    <property type="match status" value="1"/>
</dbReference>
<keyword evidence="10" id="KW-1185">Reference proteome</keyword>